<evidence type="ECO:0000256" key="1">
    <source>
        <dbReference type="ARBA" id="ARBA00001947"/>
    </source>
</evidence>
<organism evidence="15 16">
    <name type="scientific">Ahrensia marina</name>
    <dbReference type="NCBI Taxonomy" id="1514904"/>
    <lineage>
        <taxon>Bacteria</taxon>
        <taxon>Pseudomonadati</taxon>
        <taxon>Pseudomonadota</taxon>
        <taxon>Alphaproteobacteria</taxon>
        <taxon>Hyphomicrobiales</taxon>
        <taxon>Ahrensiaceae</taxon>
        <taxon>Ahrensia</taxon>
    </lineage>
</organism>
<evidence type="ECO:0000256" key="7">
    <source>
        <dbReference type="ARBA" id="ARBA00022833"/>
    </source>
</evidence>
<dbReference type="PANTHER" id="PTHR37425:SF1">
    <property type="entry name" value="OUTER MEMBRANE PROTEIN"/>
    <property type="match status" value="1"/>
</dbReference>
<dbReference type="GO" id="GO:0008237">
    <property type="term" value="F:metallopeptidase activity"/>
    <property type="evidence" value="ECO:0007669"/>
    <property type="project" value="UniProtKB-KW"/>
</dbReference>
<feature type="signal peptide" evidence="13">
    <location>
        <begin position="1"/>
        <end position="27"/>
    </location>
</feature>
<comment type="cofactor">
    <cofactor evidence="1">
        <name>Zn(2+)</name>
        <dbReference type="ChEBI" id="CHEBI:29105"/>
    </cofactor>
</comment>
<keyword evidence="9" id="KW-0961">Cell wall biogenesis/degradation</keyword>
<accession>A0A0M9GLE2</accession>
<dbReference type="AlphaFoldDB" id="A0A0M9GLE2"/>
<dbReference type="Pfam" id="PF08291">
    <property type="entry name" value="Peptidase_M15_3"/>
    <property type="match status" value="1"/>
</dbReference>
<evidence type="ECO:0000313" key="15">
    <source>
        <dbReference type="EMBL" id="KPB00189.1"/>
    </source>
</evidence>
<keyword evidence="6" id="KW-0378">Hydrolase</keyword>
<evidence type="ECO:0000256" key="10">
    <source>
        <dbReference type="ARBA" id="ARBA00093448"/>
    </source>
</evidence>
<comment type="caution">
    <text evidence="15">The sequence shown here is derived from an EMBL/GenBank/DDBJ whole genome shotgun (WGS) entry which is preliminary data.</text>
</comment>
<dbReference type="GO" id="GO:0046872">
    <property type="term" value="F:metal ion binding"/>
    <property type="evidence" value="ECO:0007669"/>
    <property type="project" value="UniProtKB-KW"/>
</dbReference>
<evidence type="ECO:0000256" key="4">
    <source>
        <dbReference type="ARBA" id="ARBA00022723"/>
    </source>
</evidence>
<comment type="similarity">
    <text evidence="10">Belongs to the peptidase M15 family.</text>
</comment>
<dbReference type="PROSITE" id="PS51257">
    <property type="entry name" value="PROKAR_LIPOPROTEIN"/>
    <property type="match status" value="1"/>
</dbReference>
<keyword evidence="7" id="KW-0862">Zinc</keyword>
<evidence type="ECO:0000256" key="9">
    <source>
        <dbReference type="ARBA" id="ARBA00023316"/>
    </source>
</evidence>
<evidence type="ECO:0000259" key="14">
    <source>
        <dbReference type="Pfam" id="PF08291"/>
    </source>
</evidence>
<evidence type="ECO:0000256" key="3">
    <source>
        <dbReference type="ARBA" id="ARBA00022670"/>
    </source>
</evidence>
<dbReference type="InterPro" id="IPR009045">
    <property type="entry name" value="Zn_M74/Hedgehog-like"/>
</dbReference>
<keyword evidence="8" id="KW-0482">Metalloprotease</keyword>
<dbReference type="InterPro" id="IPR010275">
    <property type="entry name" value="MepK"/>
</dbReference>
<dbReference type="Proteomes" id="UP000038011">
    <property type="component" value="Unassembled WGS sequence"/>
</dbReference>
<proteinExistence type="inferred from homology"/>
<evidence type="ECO:0000256" key="13">
    <source>
        <dbReference type="SAM" id="SignalP"/>
    </source>
</evidence>
<dbReference type="EMBL" id="JXMU01000028">
    <property type="protein sequence ID" value="KPB00189.1"/>
    <property type="molecule type" value="Genomic_DNA"/>
</dbReference>
<evidence type="ECO:0000256" key="8">
    <source>
        <dbReference type="ARBA" id="ARBA00023049"/>
    </source>
</evidence>
<gene>
    <name evidence="15" type="ORF">SU32_15195</name>
</gene>
<keyword evidence="5 13" id="KW-0732">Signal</keyword>
<reference evidence="15 16" key="1">
    <citation type="submission" date="2015-01" db="EMBL/GenBank/DDBJ databases">
        <title>Ahrensia donghaiensis sp. nov., a novel dimethylsulphoniopropionate-cleavage bacterium isolated from seawater and emended descriptions of the genus Ahrensia and Ahrensia kielensis.</title>
        <authorList>
            <person name="Liu J."/>
        </authorList>
    </citation>
    <scope>NUCLEOTIDE SEQUENCE [LARGE SCALE GENOMIC DNA]</scope>
    <source>
        <strain evidence="15 16">LZD062</strain>
    </source>
</reference>
<evidence type="ECO:0000256" key="6">
    <source>
        <dbReference type="ARBA" id="ARBA00022801"/>
    </source>
</evidence>
<keyword evidence="3" id="KW-0645">Protease</keyword>
<comment type="pathway">
    <text evidence="2">Cell wall biogenesis; cell wall polysaccharide biosynthesis.</text>
</comment>
<feature type="domain" description="Peptidase M15A C-terminal" evidence="14">
    <location>
        <begin position="288"/>
        <end position="391"/>
    </location>
</feature>
<evidence type="ECO:0000256" key="2">
    <source>
        <dbReference type="ARBA" id="ARBA00004776"/>
    </source>
</evidence>
<dbReference type="PATRIC" id="fig|1514904.3.peg.2183"/>
<evidence type="ECO:0000256" key="11">
    <source>
        <dbReference type="ARBA" id="ARBA00093666"/>
    </source>
</evidence>
<dbReference type="SUPFAM" id="SSF55166">
    <property type="entry name" value="Hedgehog/DD-peptidase"/>
    <property type="match status" value="1"/>
</dbReference>
<dbReference type="GO" id="GO:0006508">
    <property type="term" value="P:proteolysis"/>
    <property type="evidence" value="ECO:0007669"/>
    <property type="project" value="UniProtKB-KW"/>
</dbReference>
<dbReference type="InterPro" id="IPR013230">
    <property type="entry name" value="Peptidase_M15A_C"/>
</dbReference>
<keyword evidence="16" id="KW-1185">Reference proteome</keyword>
<evidence type="ECO:0000256" key="12">
    <source>
        <dbReference type="SAM" id="MobiDB-lite"/>
    </source>
</evidence>
<feature type="region of interest" description="Disordered" evidence="12">
    <location>
        <begin position="57"/>
        <end position="76"/>
    </location>
</feature>
<sequence length="406" mass="41375">MAKRHLYLTASVATVCGSILLSGCVSSTINTPEGFAATTQVPQPSDILALNNEDVLSDAEAQEEADAEGELEEDAESDVALAALAPSDTPTVESAEAVTGSIANQSAIAADAPQAVIAEATGDIDDVATQRIAAAASAPVANSTSGVATANAAPSAPVSAEATTSIAAANTPSAAPAPSAIPVPSASIAAASLVPSPQIKKAPAKNRPGFLSALFGNAPKRPALPVGGERKISAKPAPAPQRVIATASGSSSGSALPGVNRERALGINSGSSSDNRPIQLASAAGLARLAPNGIQTQTGNVDVKCLKPALVRVLKQVERRYGKPAVVTSGYRSPSRNKRASGAKNSLHMYCAAADIQVEGVDKWTLAKYLRSMPGRGGVGTYCHTKSVHIDIGPNRDWNWRCRRKK</sequence>
<dbReference type="GO" id="GO:0071555">
    <property type="term" value="P:cell wall organization"/>
    <property type="evidence" value="ECO:0007669"/>
    <property type="project" value="UniProtKB-KW"/>
</dbReference>
<evidence type="ECO:0000313" key="16">
    <source>
        <dbReference type="Proteomes" id="UP000038011"/>
    </source>
</evidence>
<evidence type="ECO:0000256" key="5">
    <source>
        <dbReference type="ARBA" id="ARBA00022729"/>
    </source>
</evidence>
<dbReference type="Gene3D" id="3.30.1380.10">
    <property type="match status" value="1"/>
</dbReference>
<name>A0A0M9GLE2_9HYPH</name>
<protein>
    <recommendedName>
        <fullName evidence="11">Murein endopeptidase K</fullName>
    </recommendedName>
</protein>
<feature type="chain" id="PRO_5005836498" description="Murein endopeptidase K" evidence="13">
    <location>
        <begin position="28"/>
        <end position="406"/>
    </location>
</feature>
<dbReference type="STRING" id="1514904.SU32_15195"/>
<dbReference type="PANTHER" id="PTHR37425">
    <property type="match status" value="1"/>
</dbReference>
<keyword evidence="4" id="KW-0479">Metal-binding</keyword>